<feature type="binding site" evidence="9">
    <location>
        <position position="163"/>
    </location>
    <ligand>
        <name>L-aspartate</name>
        <dbReference type="ChEBI" id="CHEBI:29991"/>
    </ligand>
</feature>
<dbReference type="Proteomes" id="UP000247117">
    <property type="component" value="Unassembled WGS sequence"/>
</dbReference>
<dbReference type="NCBIfam" id="TIGR00458">
    <property type="entry name" value="aspS_nondisc"/>
    <property type="match status" value="1"/>
</dbReference>
<dbReference type="GO" id="GO:0016740">
    <property type="term" value="F:transferase activity"/>
    <property type="evidence" value="ECO:0007669"/>
    <property type="project" value="UniProtKB-ARBA"/>
</dbReference>
<feature type="binding site" evidence="9">
    <location>
        <position position="359"/>
    </location>
    <ligand>
        <name>L-aspartate</name>
        <dbReference type="ChEBI" id="CHEBI:29991"/>
    </ligand>
</feature>
<comment type="caution">
    <text evidence="11">The sequence shown here is derived from an EMBL/GenBank/DDBJ whole genome shotgun (WGS) entry which is preliminary data.</text>
</comment>
<evidence type="ECO:0000256" key="1">
    <source>
        <dbReference type="ARBA" id="ARBA00004496"/>
    </source>
</evidence>
<dbReference type="AlphaFoldDB" id="A0AB37C965"/>
<accession>A0AB37C965</accession>
<dbReference type="EC" id="6.1.1.12" evidence="9"/>
<evidence type="ECO:0000313" key="12">
    <source>
        <dbReference type="Proteomes" id="UP000247117"/>
    </source>
</evidence>
<dbReference type="GO" id="GO:0140096">
    <property type="term" value="F:catalytic activity, acting on a protein"/>
    <property type="evidence" value="ECO:0007669"/>
    <property type="project" value="UniProtKB-ARBA"/>
</dbReference>
<evidence type="ECO:0000256" key="7">
    <source>
        <dbReference type="ARBA" id="ARBA00022917"/>
    </source>
</evidence>
<dbReference type="SUPFAM" id="SSF50249">
    <property type="entry name" value="Nucleic acid-binding proteins"/>
    <property type="match status" value="1"/>
</dbReference>
<feature type="binding site" evidence="9">
    <location>
        <position position="207"/>
    </location>
    <ligand>
        <name>L-aspartate</name>
        <dbReference type="ChEBI" id="CHEBI:29991"/>
    </ligand>
</feature>
<dbReference type="CDD" id="cd00776">
    <property type="entry name" value="AsxRS_core"/>
    <property type="match status" value="1"/>
</dbReference>
<comment type="catalytic activity">
    <reaction evidence="9">
        <text>tRNA(Asp) + L-aspartate + ATP = L-aspartyl-tRNA(Asp) + AMP + diphosphate</text>
        <dbReference type="Rhea" id="RHEA:19649"/>
        <dbReference type="Rhea" id="RHEA-COMP:9660"/>
        <dbReference type="Rhea" id="RHEA-COMP:9678"/>
        <dbReference type="ChEBI" id="CHEBI:29991"/>
        <dbReference type="ChEBI" id="CHEBI:30616"/>
        <dbReference type="ChEBI" id="CHEBI:33019"/>
        <dbReference type="ChEBI" id="CHEBI:78442"/>
        <dbReference type="ChEBI" id="CHEBI:78516"/>
        <dbReference type="ChEBI" id="CHEBI:456215"/>
        <dbReference type="EC" id="6.1.1.12"/>
    </reaction>
</comment>
<gene>
    <name evidence="9" type="primary">aspS</name>
    <name evidence="11" type="ORF">CYK91_00945</name>
</gene>
<keyword evidence="6 9" id="KW-0067">ATP-binding</keyword>
<organism evidence="11 12">
    <name type="scientific">Clostridium perfringens</name>
    <dbReference type="NCBI Taxonomy" id="1502"/>
    <lineage>
        <taxon>Bacteria</taxon>
        <taxon>Bacillati</taxon>
        <taxon>Bacillota</taxon>
        <taxon>Clostridia</taxon>
        <taxon>Eubacteriales</taxon>
        <taxon>Clostridiaceae</taxon>
        <taxon>Clostridium</taxon>
    </lineage>
</organism>
<dbReference type="NCBIfam" id="NF003483">
    <property type="entry name" value="PRK05159.1"/>
    <property type="match status" value="1"/>
</dbReference>
<keyword evidence="8 9" id="KW-0030">Aminoacyl-tRNA synthetase</keyword>
<dbReference type="GO" id="GO:0006422">
    <property type="term" value="P:aspartyl-tRNA aminoacylation"/>
    <property type="evidence" value="ECO:0007669"/>
    <property type="project" value="UniProtKB-UniRule"/>
</dbReference>
<feature type="binding site" evidence="9">
    <location>
        <begin position="207"/>
        <end position="209"/>
    </location>
    <ligand>
        <name>ATP</name>
        <dbReference type="ChEBI" id="CHEBI:30616"/>
    </ligand>
</feature>
<reference evidence="11 12" key="1">
    <citation type="journal article" date="2018" name="BMC Genomics">
        <title>Whole genome analysis reveals the diversity and evolutionary relationships between necrotic enteritis-causing strains of Clostridium perfringens.</title>
        <authorList>
            <person name="Lacey J.A."/>
            <person name="Allnutt T.R."/>
            <person name="Vezina B."/>
            <person name="Van T.T.H."/>
            <person name="Stent T."/>
            <person name="Han X."/>
            <person name="Rood J.I."/>
            <person name="Wade B."/>
            <person name="Keyburn A.L."/>
            <person name="Seeman T."/>
            <person name="Chen H."/>
            <person name="Haring V."/>
            <person name="Johanesen P.A."/>
            <person name="Lyras D."/>
            <person name="Moore R.J."/>
        </authorList>
    </citation>
    <scope>NUCLEOTIDE SEQUENCE [LARGE SCALE GENOMIC DNA]</scope>
    <source>
        <strain evidence="11 12">EUR-NE15</strain>
    </source>
</reference>
<evidence type="ECO:0000256" key="4">
    <source>
        <dbReference type="ARBA" id="ARBA00022598"/>
    </source>
</evidence>
<dbReference type="FunFam" id="3.30.930.10:FF:000038">
    <property type="entry name" value="Aspartate--tRNA ligase"/>
    <property type="match status" value="1"/>
</dbReference>
<dbReference type="GO" id="GO:0005829">
    <property type="term" value="C:cytosol"/>
    <property type="evidence" value="ECO:0007669"/>
    <property type="project" value="TreeGrafter"/>
</dbReference>
<dbReference type="Pfam" id="PF00152">
    <property type="entry name" value="tRNA-synt_2"/>
    <property type="match status" value="1"/>
</dbReference>
<protein>
    <recommendedName>
        <fullName evidence="9">Aspartate--tRNA ligase</fullName>
        <ecNumber evidence="9">6.1.1.12</ecNumber>
    </recommendedName>
    <alternativeName>
        <fullName evidence="9">Aspartyl-tRNA synthetase</fullName>
        <shortName evidence="9">AspRS</shortName>
    </alternativeName>
</protein>
<dbReference type="InterPro" id="IPR004523">
    <property type="entry name" value="Asp-tRNA_synthase_2"/>
</dbReference>
<dbReference type="SUPFAM" id="SSF55681">
    <property type="entry name" value="Class II aaRS and biotin synthetases"/>
    <property type="match status" value="1"/>
</dbReference>
<keyword evidence="4 9" id="KW-0436">Ligase</keyword>
<dbReference type="Gene3D" id="3.30.930.10">
    <property type="entry name" value="Bira Bifunctional Protein, Domain 2"/>
    <property type="match status" value="1"/>
</dbReference>
<dbReference type="Pfam" id="PF01336">
    <property type="entry name" value="tRNA_anti-codon"/>
    <property type="match status" value="1"/>
</dbReference>
<dbReference type="PRINTS" id="PR01042">
    <property type="entry name" value="TRNASYNTHASP"/>
</dbReference>
<comment type="function">
    <text evidence="9">Catalyzes the attachment of L-aspartate to tRNA(Asp) in a two-step reaction: L-aspartate is first activated by ATP to form Asp-AMP and then transferred to the acceptor end of tRNA(Asp).</text>
</comment>
<dbReference type="InterPro" id="IPR004365">
    <property type="entry name" value="NA-bd_OB_tRNA"/>
</dbReference>
<name>A0AB37C965_CLOPF</name>
<evidence type="ECO:0000256" key="8">
    <source>
        <dbReference type="ARBA" id="ARBA00023146"/>
    </source>
</evidence>
<dbReference type="InterPro" id="IPR012340">
    <property type="entry name" value="NA-bd_OB-fold"/>
</dbReference>
<feature type="binding site" evidence="9">
    <location>
        <begin position="400"/>
        <end position="403"/>
    </location>
    <ligand>
        <name>ATP</name>
        <dbReference type="ChEBI" id="CHEBI:30616"/>
    </ligand>
</feature>
<dbReference type="RefSeq" id="WP_110083117.1">
    <property type="nucleotide sequence ID" value="NZ_CATNZB010000002.1"/>
</dbReference>
<dbReference type="GO" id="GO:0017101">
    <property type="term" value="C:aminoacyl-tRNA synthetase multienzyme complex"/>
    <property type="evidence" value="ECO:0007669"/>
    <property type="project" value="TreeGrafter"/>
</dbReference>
<dbReference type="InterPro" id="IPR045864">
    <property type="entry name" value="aa-tRNA-synth_II/BPL/LPL"/>
</dbReference>
<keyword evidence="7 9" id="KW-0648">Protein biosynthesis</keyword>
<keyword evidence="5 9" id="KW-0547">Nucleotide-binding</keyword>
<feature type="domain" description="Aminoacyl-transfer RNA synthetases class-II family profile" evidence="10">
    <location>
        <begin position="130"/>
        <end position="429"/>
    </location>
</feature>
<evidence type="ECO:0000313" key="11">
    <source>
        <dbReference type="EMBL" id="PWX41724.1"/>
    </source>
</evidence>
<dbReference type="EMBL" id="PJTB01000001">
    <property type="protein sequence ID" value="PWX41724.1"/>
    <property type="molecule type" value="Genomic_DNA"/>
</dbReference>
<dbReference type="InterPro" id="IPR004364">
    <property type="entry name" value="Aa-tRNA-synt_II"/>
</dbReference>
<evidence type="ECO:0000256" key="5">
    <source>
        <dbReference type="ARBA" id="ARBA00022741"/>
    </source>
</evidence>
<comment type="subunit">
    <text evidence="9">Homodimer.</text>
</comment>
<feature type="region of interest" description="Aspartate" evidence="9">
    <location>
        <begin position="185"/>
        <end position="188"/>
    </location>
</feature>
<dbReference type="Gene3D" id="2.40.50.140">
    <property type="entry name" value="Nucleic acid-binding proteins"/>
    <property type="match status" value="1"/>
</dbReference>
<dbReference type="PANTHER" id="PTHR43450">
    <property type="entry name" value="ASPARTYL-TRNA SYNTHETASE"/>
    <property type="match status" value="1"/>
</dbReference>
<evidence type="ECO:0000256" key="6">
    <source>
        <dbReference type="ARBA" id="ARBA00022840"/>
    </source>
</evidence>
<feature type="binding site" evidence="9">
    <location>
        <begin position="215"/>
        <end position="217"/>
    </location>
    <ligand>
        <name>ATP</name>
        <dbReference type="ChEBI" id="CHEBI:30616"/>
    </ligand>
</feature>
<comment type="subcellular location">
    <subcellularLocation>
        <location evidence="1 9">Cytoplasm</location>
    </subcellularLocation>
</comment>
<dbReference type="HAMAP" id="MF_02075">
    <property type="entry name" value="Asp_tRNA_synth_type2"/>
    <property type="match status" value="1"/>
</dbReference>
<dbReference type="PROSITE" id="PS50862">
    <property type="entry name" value="AA_TRNA_LIGASE_II"/>
    <property type="match status" value="1"/>
</dbReference>
<dbReference type="PANTHER" id="PTHR43450:SF1">
    <property type="entry name" value="ASPARTATE--TRNA LIGASE, CYTOPLASMIC"/>
    <property type="match status" value="1"/>
</dbReference>
<feature type="binding site" evidence="9">
    <location>
        <position position="355"/>
    </location>
    <ligand>
        <name>L-aspartate</name>
        <dbReference type="ChEBI" id="CHEBI:29991"/>
    </ligand>
</feature>
<proteinExistence type="inferred from homology"/>
<evidence type="ECO:0000256" key="9">
    <source>
        <dbReference type="HAMAP-Rule" id="MF_02075"/>
    </source>
</evidence>
<comment type="caution">
    <text evidence="9">Lacks conserved residue(s) required for the propagation of feature annotation.</text>
</comment>
<feature type="binding site" evidence="9">
    <location>
        <position position="352"/>
    </location>
    <ligand>
        <name>ATP</name>
        <dbReference type="ChEBI" id="CHEBI:30616"/>
    </ligand>
</feature>
<sequence length="429" mass="50111">MKRSLINELKNHLNENVCIKGWIYKIRRLKFITFIIIRDRSGLVQCVAENEKSDLSNLTVESVVSIEGALKESKNSLNSFEIQVENIEIINKAKEELKIEVNKETLDINLDTMLNNRMLSLRHKKINAIFKVQNIITDSFREFLNKEGFTEIHTPKIVKEGAEGGTEVFEVKYFENKAYLAQSPQFYKQMMVGAGFERVFEIGHAYRAEEHNTNRHLNEYVSMDLEMGFIENEFDIMNLEENLLKFILNSLRIKGKEYLELLQVELPVIYEEIPKIEFNEAIEILKEQYNKNDLDGDLDPEAEKLLYKYAKEKLNSDFLFLTNYPRKKRPMYTMPKGEKGTHSFDLLFRGIEITTGGQRIHDYEMLVENMKYKGLNPNSYESYLELFKLVMPKHGGLAIGLERITARILGLENVREATLITRDRKRLVP</sequence>
<dbReference type="GO" id="GO:0005524">
    <property type="term" value="F:ATP binding"/>
    <property type="evidence" value="ECO:0007669"/>
    <property type="project" value="UniProtKB-UniRule"/>
</dbReference>
<dbReference type="InterPro" id="IPR006195">
    <property type="entry name" value="aa-tRNA-synth_II"/>
</dbReference>
<evidence type="ECO:0000259" key="10">
    <source>
        <dbReference type="PROSITE" id="PS50862"/>
    </source>
</evidence>
<dbReference type="InterPro" id="IPR002312">
    <property type="entry name" value="Asp/Asn-tRNA-synth_IIb"/>
</dbReference>
<keyword evidence="3 9" id="KW-0963">Cytoplasm</keyword>
<evidence type="ECO:0000256" key="2">
    <source>
        <dbReference type="ARBA" id="ARBA00005312"/>
    </source>
</evidence>
<dbReference type="GO" id="GO:0003723">
    <property type="term" value="F:RNA binding"/>
    <property type="evidence" value="ECO:0007669"/>
    <property type="project" value="TreeGrafter"/>
</dbReference>
<comment type="similarity">
    <text evidence="2 9">Belongs to the class-II aminoacyl-tRNA synthetase family. Type 2 subfamily.</text>
</comment>
<evidence type="ECO:0000256" key="3">
    <source>
        <dbReference type="ARBA" id="ARBA00022490"/>
    </source>
</evidence>
<dbReference type="GO" id="GO:0004815">
    <property type="term" value="F:aspartate-tRNA ligase activity"/>
    <property type="evidence" value="ECO:0007669"/>
    <property type="project" value="UniProtKB-UniRule"/>
</dbReference>